<dbReference type="FunFam" id="2.40.110.10:FF:000002">
    <property type="entry name" value="Acyl-CoA dehydrogenase fadE12"/>
    <property type="match status" value="1"/>
</dbReference>
<dbReference type="PANTHER" id="PTHR48083">
    <property type="entry name" value="MEDIUM-CHAIN SPECIFIC ACYL-COA DEHYDROGENASE, MITOCHONDRIAL-RELATED"/>
    <property type="match status" value="1"/>
</dbReference>
<accession>A0A109JUV9</accession>
<dbReference type="PANTHER" id="PTHR48083:SF2">
    <property type="entry name" value="MEDIUM-CHAIN SPECIFIC ACYL-COA DEHYDROGENASE, MITOCHONDRIAL"/>
    <property type="match status" value="1"/>
</dbReference>
<dbReference type="EMBL" id="LNCU01000062">
    <property type="protein sequence ID" value="KWV55548.1"/>
    <property type="molecule type" value="Genomic_DNA"/>
</dbReference>
<organism evidence="10 11">
    <name type="scientific">Bradyrhizobium macuxiense</name>
    <dbReference type="NCBI Taxonomy" id="1755647"/>
    <lineage>
        <taxon>Bacteria</taxon>
        <taxon>Pseudomonadati</taxon>
        <taxon>Pseudomonadota</taxon>
        <taxon>Alphaproteobacteria</taxon>
        <taxon>Hyphomicrobiales</taxon>
        <taxon>Nitrobacteraceae</taxon>
        <taxon>Bradyrhizobium</taxon>
    </lineage>
</organism>
<proteinExistence type="inferred from homology"/>
<evidence type="ECO:0000256" key="4">
    <source>
        <dbReference type="ARBA" id="ARBA00022827"/>
    </source>
</evidence>
<dbReference type="GO" id="GO:0003995">
    <property type="term" value="F:acyl-CoA dehydrogenase activity"/>
    <property type="evidence" value="ECO:0007669"/>
    <property type="project" value="TreeGrafter"/>
</dbReference>
<comment type="caution">
    <text evidence="10">The sequence shown here is derived from an EMBL/GenBank/DDBJ whole genome shotgun (WGS) entry which is preliminary data.</text>
</comment>
<evidence type="ECO:0000256" key="6">
    <source>
        <dbReference type="RuleBase" id="RU362125"/>
    </source>
</evidence>
<keyword evidence="11" id="KW-1185">Reference proteome</keyword>
<comment type="cofactor">
    <cofactor evidence="1 6">
        <name>FAD</name>
        <dbReference type="ChEBI" id="CHEBI:57692"/>
    </cofactor>
</comment>
<dbReference type="AlphaFoldDB" id="A0A109JUV9"/>
<evidence type="ECO:0000313" key="10">
    <source>
        <dbReference type="EMBL" id="KWV55548.1"/>
    </source>
</evidence>
<evidence type="ECO:0000259" key="9">
    <source>
        <dbReference type="Pfam" id="PF02771"/>
    </source>
</evidence>
<dbReference type="Gene3D" id="2.40.110.10">
    <property type="entry name" value="Butyryl-CoA Dehydrogenase, subunit A, domain 2"/>
    <property type="match status" value="1"/>
</dbReference>
<dbReference type="InterPro" id="IPR050741">
    <property type="entry name" value="Acyl-CoA_dehydrogenase"/>
</dbReference>
<evidence type="ECO:0000313" key="11">
    <source>
        <dbReference type="Proteomes" id="UP000057737"/>
    </source>
</evidence>
<dbReference type="Pfam" id="PF02770">
    <property type="entry name" value="Acyl-CoA_dh_M"/>
    <property type="match status" value="1"/>
</dbReference>
<dbReference type="Gene3D" id="1.20.140.10">
    <property type="entry name" value="Butyryl-CoA Dehydrogenase, subunit A, domain 3"/>
    <property type="match status" value="1"/>
</dbReference>
<evidence type="ECO:0000259" key="8">
    <source>
        <dbReference type="Pfam" id="PF02770"/>
    </source>
</evidence>
<evidence type="ECO:0000259" key="7">
    <source>
        <dbReference type="Pfam" id="PF00441"/>
    </source>
</evidence>
<evidence type="ECO:0000256" key="2">
    <source>
        <dbReference type="ARBA" id="ARBA00009347"/>
    </source>
</evidence>
<dbReference type="GO" id="GO:0033539">
    <property type="term" value="P:fatty acid beta-oxidation using acyl-CoA dehydrogenase"/>
    <property type="evidence" value="ECO:0007669"/>
    <property type="project" value="TreeGrafter"/>
</dbReference>
<feature type="domain" description="Acyl-CoA dehydrogenase/oxidase C-terminal" evidence="7">
    <location>
        <begin position="233"/>
        <end position="382"/>
    </location>
</feature>
<dbReference type="InterPro" id="IPR037069">
    <property type="entry name" value="AcylCoA_DH/ox_N_sf"/>
</dbReference>
<dbReference type="Pfam" id="PF02771">
    <property type="entry name" value="Acyl-CoA_dh_N"/>
    <property type="match status" value="1"/>
</dbReference>
<dbReference type="InterPro" id="IPR036250">
    <property type="entry name" value="AcylCo_DH-like_C"/>
</dbReference>
<dbReference type="InterPro" id="IPR009075">
    <property type="entry name" value="AcylCo_DH/oxidase_C"/>
</dbReference>
<dbReference type="GO" id="GO:0050660">
    <property type="term" value="F:flavin adenine dinucleotide binding"/>
    <property type="evidence" value="ECO:0007669"/>
    <property type="project" value="InterPro"/>
</dbReference>
<dbReference type="GO" id="GO:0005737">
    <property type="term" value="C:cytoplasm"/>
    <property type="evidence" value="ECO:0007669"/>
    <property type="project" value="TreeGrafter"/>
</dbReference>
<keyword evidence="4 6" id="KW-0274">FAD</keyword>
<dbReference type="RefSeq" id="WP_066507293.1">
    <property type="nucleotide sequence ID" value="NZ_LNCU01000062.1"/>
</dbReference>
<feature type="domain" description="Acyl-CoA dehydrogenase/oxidase N-terminal" evidence="9">
    <location>
        <begin position="5"/>
        <end position="123"/>
    </location>
</feature>
<evidence type="ECO:0000256" key="1">
    <source>
        <dbReference type="ARBA" id="ARBA00001974"/>
    </source>
</evidence>
<comment type="similarity">
    <text evidence="2 6">Belongs to the acyl-CoA dehydrogenase family.</text>
</comment>
<dbReference type="Proteomes" id="UP000057737">
    <property type="component" value="Unassembled WGS sequence"/>
</dbReference>
<dbReference type="InterPro" id="IPR006091">
    <property type="entry name" value="Acyl-CoA_Oxase/DH_mid-dom"/>
</dbReference>
<dbReference type="Pfam" id="PF00441">
    <property type="entry name" value="Acyl-CoA_dh_1"/>
    <property type="match status" value="1"/>
</dbReference>
<keyword evidence="3 6" id="KW-0285">Flavoprotein</keyword>
<dbReference type="OrthoDB" id="9775090at2"/>
<evidence type="ECO:0000256" key="3">
    <source>
        <dbReference type="ARBA" id="ARBA00022630"/>
    </source>
</evidence>
<dbReference type="PIRSF" id="PIRSF016578">
    <property type="entry name" value="HsaA"/>
    <property type="match status" value="1"/>
</dbReference>
<sequence length="387" mass="43119">MSDDEQTAMIRETVAKFVDRELMPLEPQYLKSRLPGSGHPELTGEHRKRLRDVSKELGLWGLDAPEDLGGHDLPTRTMAAVHEELGRSCVPFVLPPDSPNLRMLQAVGTEAQKKKYLQPYIEGRMASAIAISEPGAGGDPAGMKTRAVLEGEQWVINGRKIWISNARAADFIIVMARVGSDQRQGGITSFIVEKGTPGFIIEREIPMLGGGSTYEIVFEDCRIPKDSVLGEVGKGYAPMQLRLRTRRLEMGSTCIGITKRALDMLCEHAKQRETFGVRLAERQAIQWWIADMSTRMHACRLMVRDAADKTDRGEDIRHEASMIKVFATEMAYEACDHAMQTLGALGVTLELPLNALWQKARLMRVYEGPSEVHRQAIARRVLGLRGT</sequence>
<dbReference type="InterPro" id="IPR046373">
    <property type="entry name" value="Acyl-CoA_Oxase/DH_mid-dom_sf"/>
</dbReference>
<dbReference type="Gene3D" id="1.10.540.10">
    <property type="entry name" value="Acyl-CoA dehydrogenase/oxidase, N-terminal domain"/>
    <property type="match status" value="1"/>
</dbReference>
<dbReference type="SUPFAM" id="SSF47203">
    <property type="entry name" value="Acyl-CoA dehydrogenase C-terminal domain-like"/>
    <property type="match status" value="1"/>
</dbReference>
<name>A0A109JUV9_9BRAD</name>
<gene>
    <name evidence="10" type="ORF">AS156_05700</name>
</gene>
<dbReference type="SUPFAM" id="SSF56645">
    <property type="entry name" value="Acyl-CoA dehydrogenase NM domain-like"/>
    <property type="match status" value="1"/>
</dbReference>
<evidence type="ECO:0000256" key="5">
    <source>
        <dbReference type="ARBA" id="ARBA00023002"/>
    </source>
</evidence>
<protein>
    <submittedName>
        <fullName evidence="10">Acyl-CoA dehydrogenase</fullName>
    </submittedName>
</protein>
<dbReference type="InterPro" id="IPR009100">
    <property type="entry name" value="AcylCoA_DH/oxidase_NM_dom_sf"/>
</dbReference>
<keyword evidence="5 6" id="KW-0560">Oxidoreductase</keyword>
<reference evidence="10 11" key="1">
    <citation type="submission" date="2015-11" db="EMBL/GenBank/DDBJ databases">
        <title>Draft Genome Sequence of the Strain BR 10303 (Bradyrhizobium sp.) isolated from nodules of Centrolobium paraense.</title>
        <authorList>
            <person name="Zelli J.E."/>
            <person name="Simoes-Araujo J.L."/>
            <person name="Barauna A.C."/>
            <person name="Silva K."/>
        </authorList>
    </citation>
    <scope>NUCLEOTIDE SEQUENCE [LARGE SCALE GENOMIC DNA]</scope>
    <source>
        <strain evidence="10 11">BR 10303</strain>
    </source>
</reference>
<feature type="domain" description="Acyl-CoA oxidase/dehydrogenase middle" evidence="8">
    <location>
        <begin position="128"/>
        <end position="221"/>
    </location>
</feature>
<dbReference type="InterPro" id="IPR013786">
    <property type="entry name" value="AcylCoA_DH/ox_N"/>
</dbReference>